<dbReference type="Proteomes" id="UP000434554">
    <property type="component" value="Unassembled WGS sequence"/>
</dbReference>
<sequence length="275" mass="29780">MSKYLHGLCASGISGNMMIGALLNYGVPFDYLKKSLTPLNLSGFSLIHEQREKMGVEGTYFDVKLKGNGHGHAHVHTHDGIHFHTHAHGERRNYPEIKALIEAAPLSDWVKEKALTAFLNLGMAEAKVHNTTLDEVHFHEVGAIDCIIDIVGTMICLEYLDVTGIIFSPLHVGQGKVKCEHGLMDIPTPATAALLEGFPTYVTPVQGELVTPTGAALVKTLNVNGFQPGATAPTKEETQMALLTMMDKAENAPKKGVGLGFMDLPIPNVFTLFEA</sequence>
<organism evidence="2 3">
    <name type="scientific">Veillonella seminalis</name>
    <dbReference type="NCBI Taxonomy" id="1502943"/>
    <lineage>
        <taxon>Bacteria</taxon>
        <taxon>Bacillati</taxon>
        <taxon>Bacillota</taxon>
        <taxon>Negativicutes</taxon>
        <taxon>Veillonellales</taxon>
        <taxon>Veillonellaceae</taxon>
        <taxon>Veillonella</taxon>
    </lineage>
</organism>
<keyword evidence="1" id="KW-0533">Nickel</keyword>
<dbReference type="AlphaFoldDB" id="A0A833FGS2"/>
<proteinExistence type="predicted"/>
<protein>
    <submittedName>
        <fullName evidence="2">LarC family nickel insertion protein</fullName>
    </submittedName>
</protein>
<dbReference type="EMBL" id="WBKH01000010">
    <property type="protein sequence ID" value="KAB1477156.1"/>
    <property type="molecule type" value="Genomic_DNA"/>
</dbReference>
<dbReference type="InterPro" id="IPR002822">
    <property type="entry name" value="Ni_insertion"/>
</dbReference>
<dbReference type="GeneID" id="83055652"/>
<comment type="caution">
    <text evidence="2">The sequence shown here is derived from an EMBL/GenBank/DDBJ whole genome shotgun (WGS) entry which is preliminary data.</text>
</comment>
<name>A0A833FGS2_9FIRM</name>
<dbReference type="RefSeq" id="WP_006556302.1">
    <property type="nucleotide sequence ID" value="NZ_DAWCUT010000008.1"/>
</dbReference>
<evidence type="ECO:0000256" key="1">
    <source>
        <dbReference type="ARBA" id="ARBA00022596"/>
    </source>
</evidence>
<reference evidence="2 3" key="1">
    <citation type="submission" date="2019-09" db="EMBL/GenBank/DDBJ databases">
        <title>Draft genome sequence of 3 type strains from the CCUG.</title>
        <authorList>
            <person name="Pineiro-Iglesias B."/>
            <person name="Tunovic T."/>
            <person name="Unosson C."/>
            <person name="Inganas E."/>
            <person name="Ohlen M."/>
            <person name="Cardew S."/>
            <person name="Jensie-Markopoulos S."/>
            <person name="Salva-Serra F."/>
            <person name="Jaen-Luchoro D."/>
            <person name="Karlsson R."/>
            <person name="Svensson-Stadler L."/>
            <person name="Chun J."/>
            <person name="Moore E."/>
        </authorList>
    </citation>
    <scope>NUCLEOTIDE SEQUENCE [LARGE SCALE GENOMIC DNA]</scope>
    <source>
        <strain evidence="2 3">CCUG 65427</strain>
    </source>
</reference>
<dbReference type="Pfam" id="PF01969">
    <property type="entry name" value="Ni_insertion"/>
    <property type="match status" value="1"/>
</dbReference>
<gene>
    <name evidence="2" type="ORF">F8R14_09105</name>
</gene>
<dbReference type="PANTHER" id="PTHR36566:SF1">
    <property type="entry name" value="PYRIDINIUM-3,5-BISTHIOCARBOXYLIC ACID MONONUCLEOTIDE NICKEL INSERTION PROTEIN"/>
    <property type="match status" value="1"/>
</dbReference>
<evidence type="ECO:0000313" key="3">
    <source>
        <dbReference type="Proteomes" id="UP000434554"/>
    </source>
</evidence>
<evidence type="ECO:0000313" key="2">
    <source>
        <dbReference type="EMBL" id="KAB1477156.1"/>
    </source>
</evidence>
<accession>A0A833FGS2</accession>
<dbReference type="PANTHER" id="PTHR36566">
    <property type="entry name" value="NICKEL INSERTION PROTEIN-RELATED"/>
    <property type="match status" value="1"/>
</dbReference>